<comment type="caution">
    <text evidence="7">The sequence shown here is derived from an EMBL/GenBank/DDBJ whole genome shotgun (WGS) entry which is preliminary data.</text>
</comment>
<keyword evidence="3 5" id="KW-1133">Transmembrane helix</keyword>
<reference evidence="7 8" key="1">
    <citation type="submission" date="2022-11" db="EMBL/GenBank/DDBJ databases">
        <title>Minimal conservation of predation-associated metabolite biosynthetic gene clusters underscores biosynthetic potential of Myxococcota including descriptions for ten novel species: Archangium lansinium sp. nov., Myxococcus landrumus sp. nov., Nannocystis bai.</title>
        <authorList>
            <person name="Ahearne A."/>
            <person name="Stevens C."/>
            <person name="Dowd S."/>
        </authorList>
    </citation>
    <scope>NUCLEOTIDE SEQUENCE [LARGE SCALE GENOMIC DNA]</scope>
    <source>
        <strain evidence="7 8">BB15-2</strain>
    </source>
</reference>
<evidence type="ECO:0000313" key="8">
    <source>
        <dbReference type="Proteomes" id="UP001221686"/>
    </source>
</evidence>
<evidence type="ECO:0000256" key="4">
    <source>
        <dbReference type="ARBA" id="ARBA00023136"/>
    </source>
</evidence>
<name>A0ABT5DU05_9BACT</name>
<accession>A0ABT5DU05</accession>
<feature type="transmembrane region" description="Helical" evidence="5">
    <location>
        <begin position="46"/>
        <end position="67"/>
    </location>
</feature>
<keyword evidence="4 5" id="KW-0472">Membrane</keyword>
<gene>
    <name evidence="7" type="ORF">POL25_09525</name>
</gene>
<organism evidence="7 8">
    <name type="scientific">Nannocystis bainbridge</name>
    <dbReference type="NCBI Taxonomy" id="2995303"/>
    <lineage>
        <taxon>Bacteria</taxon>
        <taxon>Pseudomonadati</taxon>
        <taxon>Myxococcota</taxon>
        <taxon>Polyangia</taxon>
        <taxon>Nannocystales</taxon>
        <taxon>Nannocystaceae</taxon>
        <taxon>Nannocystis</taxon>
    </lineage>
</organism>
<evidence type="ECO:0000256" key="2">
    <source>
        <dbReference type="ARBA" id="ARBA00022692"/>
    </source>
</evidence>
<keyword evidence="2 5" id="KW-0812">Transmembrane</keyword>
<evidence type="ECO:0000313" key="7">
    <source>
        <dbReference type="EMBL" id="MDC0717130.1"/>
    </source>
</evidence>
<dbReference type="InterPro" id="IPR010432">
    <property type="entry name" value="RDD"/>
</dbReference>
<evidence type="ECO:0000259" key="6">
    <source>
        <dbReference type="Pfam" id="PF06271"/>
    </source>
</evidence>
<evidence type="ECO:0000256" key="1">
    <source>
        <dbReference type="ARBA" id="ARBA00004141"/>
    </source>
</evidence>
<dbReference type="RefSeq" id="WP_272085615.1">
    <property type="nucleotide sequence ID" value="NZ_JAQNDL010000001.1"/>
</dbReference>
<keyword evidence="8" id="KW-1185">Reference proteome</keyword>
<dbReference type="Proteomes" id="UP001221686">
    <property type="component" value="Unassembled WGS sequence"/>
</dbReference>
<evidence type="ECO:0000256" key="5">
    <source>
        <dbReference type="SAM" id="Phobius"/>
    </source>
</evidence>
<dbReference type="Pfam" id="PF06271">
    <property type="entry name" value="RDD"/>
    <property type="match status" value="1"/>
</dbReference>
<feature type="domain" description="RDD" evidence="6">
    <location>
        <begin position="14"/>
        <end position="137"/>
    </location>
</feature>
<dbReference type="EMBL" id="JAQNDL010000001">
    <property type="protein sequence ID" value="MDC0717130.1"/>
    <property type="molecule type" value="Genomic_DNA"/>
</dbReference>
<proteinExistence type="predicted"/>
<comment type="subcellular location">
    <subcellularLocation>
        <location evidence="1">Membrane</location>
        <topology evidence="1">Multi-pass membrane protein</topology>
    </subcellularLocation>
</comment>
<protein>
    <submittedName>
        <fullName evidence="7">RDD family protein</fullName>
    </submittedName>
</protein>
<evidence type="ECO:0000256" key="3">
    <source>
        <dbReference type="ARBA" id="ARBA00022989"/>
    </source>
</evidence>
<sequence>MTVASSTSAPTPAEFPVRLLARGLDVLILAAVEVGLGQVMGYGFDWLLVGSAFVFFYFSLFDAGLGATPGKLALRLRVLGPAGGRPTLRQSLWREAFTLVGSVPFVGPLLALAAWIVIARAIARSPQRQGNHDAFAGGTRVVQLPRAEGPRGSACS</sequence>
<feature type="transmembrane region" description="Helical" evidence="5">
    <location>
        <begin position="20"/>
        <end position="39"/>
    </location>
</feature>
<feature type="transmembrane region" description="Helical" evidence="5">
    <location>
        <begin position="96"/>
        <end position="118"/>
    </location>
</feature>